<evidence type="ECO:0000256" key="5">
    <source>
        <dbReference type="ARBA" id="ARBA00023210"/>
    </source>
</evidence>
<dbReference type="GO" id="GO:0005829">
    <property type="term" value="C:cytosol"/>
    <property type="evidence" value="ECO:0007669"/>
    <property type="project" value="TreeGrafter"/>
</dbReference>
<keyword evidence="5" id="KW-0717">Septation</keyword>
<dbReference type="GO" id="GO:0000921">
    <property type="term" value="P:septin ring assembly"/>
    <property type="evidence" value="ECO:0007669"/>
    <property type="project" value="TreeGrafter"/>
</dbReference>
<reference evidence="10" key="1">
    <citation type="submission" date="2018-05" db="EMBL/GenBank/DDBJ databases">
        <authorList>
            <person name="Lanie J.A."/>
            <person name="Ng W.-L."/>
            <person name="Kazmierczak K.M."/>
            <person name="Andrzejewski T.M."/>
            <person name="Davidsen T.M."/>
            <person name="Wayne K.J."/>
            <person name="Tettelin H."/>
            <person name="Glass J.I."/>
            <person name="Rusch D."/>
            <person name="Podicherti R."/>
            <person name="Tsui H.-C.T."/>
            <person name="Winkler M.E."/>
        </authorList>
    </citation>
    <scope>NUCLEOTIDE SEQUENCE</scope>
</reference>
<gene>
    <name evidence="10" type="ORF">METZ01_LOCUS492977</name>
</gene>
<name>A0A383D766_9ZZZZ</name>
<dbReference type="EMBL" id="UINC01214756">
    <property type="protein sequence ID" value="SVE40123.1"/>
    <property type="molecule type" value="Genomic_DNA"/>
</dbReference>
<evidence type="ECO:0000256" key="2">
    <source>
        <dbReference type="ARBA" id="ARBA00015195"/>
    </source>
</evidence>
<proteinExistence type="predicted"/>
<dbReference type="SUPFAM" id="SSF102829">
    <property type="entry name" value="Cell division protein ZapA-like"/>
    <property type="match status" value="1"/>
</dbReference>
<evidence type="ECO:0000256" key="4">
    <source>
        <dbReference type="ARBA" id="ARBA00022618"/>
    </source>
</evidence>
<evidence type="ECO:0000313" key="10">
    <source>
        <dbReference type="EMBL" id="SVE40123.1"/>
    </source>
</evidence>
<evidence type="ECO:0000256" key="3">
    <source>
        <dbReference type="ARBA" id="ARBA00022490"/>
    </source>
</evidence>
<dbReference type="InterPro" id="IPR036192">
    <property type="entry name" value="Cell_div_ZapA-like_sf"/>
</dbReference>
<dbReference type="InterPro" id="IPR007838">
    <property type="entry name" value="Cell_div_ZapA-like"/>
</dbReference>
<dbReference type="GO" id="GO:0032153">
    <property type="term" value="C:cell division site"/>
    <property type="evidence" value="ECO:0007669"/>
    <property type="project" value="TreeGrafter"/>
</dbReference>
<comment type="subunit">
    <text evidence="8">Homodimer. Interacts with FtsZ.</text>
</comment>
<evidence type="ECO:0000256" key="8">
    <source>
        <dbReference type="ARBA" id="ARBA00026068"/>
    </source>
</evidence>
<evidence type="ECO:0000256" key="7">
    <source>
        <dbReference type="ARBA" id="ARBA00024910"/>
    </source>
</evidence>
<dbReference type="GO" id="GO:0030428">
    <property type="term" value="C:cell septum"/>
    <property type="evidence" value="ECO:0007669"/>
    <property type="project" value="TreeGrafter"/>
</dbReference>
<dbReference type="AlphaFoldDB" id="A0A383D766"/>
<protein>
    <recommendedName>
        <fullName evidence="2">Cell division protein ZapA</fullName>
    </recommendedName>
    <alternativeName>
        <fullName evidence="9">Z ring-associated protein ZapA</fullName>
    </alternativeName>
</protein>
<comment type="subcellular location">
    <subcellularLocation>
        <location evidence="1">Cytoplasm</location>
    </subcellularLocation>
</comment>
<organism evidence="10">
    <name type="scientific">marine metagenome</name>
    <dbReference type="NCBI Taxonomy" id="408172"/>
    <lineage>
        <taxon>unclassified sequences</taxon>
        <taxon>metagenomes</taxon>
        <taxon>ecological metagenomes</taxon>
    </lineage>
</organism>
<accession>A0A383D766</accession>
<dbReference type="Pfam" id="PF05164">
    <property type="entry name" value="ZapA"/>
    <property type="match status" value="1"/>
</dbReference>
<keyword evidence="6" id="KW-0131">Cell cycle</keyword>
<evidence type="ECO:0000256" key="1">
    <source>
        <dbReference type="ARBA" id="ARBA00004496"/>
    </source>
</evidence>
<keyword evidence="4" id="KW-0132">Cell division</keyword>
<evidence type="ECO:0000256" key="9">
    <source>
        <dbReference type="ARBA" id="ARBA00033158"/>
    </source>
</evidence>
<sequence>MAEKGQVQGVHVEIFGVKYQISGDPRQVQKVAEYVDAKMKEIRERGPLPTAQVAMLAALEISDELDRVKSERKIFTDRSRESIERLSKLVKDGAKLVEDRANLRDEPIASR</sequence>
<dbReference type="Gene3D" id="6.10.250.790">
    <property type="match status" value="1"/>
</dbReference>
<feature type="non-terminal residue" evidence="10">
    <location>
        <position position="111"/>
    </location>
</feature>
<dbReference type="PANTHER" id="PTHR34981:SF1">
    <property type="entry name" value="CELL DIVISION PROTEIN ZAPA"/>
    <property type="match status" value="1"/>
</dbReference>
<dbReference type="InterPro" id="IPR053712">
    <property type="entry name" value="Bac_CellDiv_Activator"/>
</dbReference>
<dbReference type="PANTHER" id="PTHR34981">
    <property type="entry name" value="CELL DIVISION PROTEIN ZAPA"/>
    <property type="match status" value="1"/>
</dbReference>
<comment type="function">
    <text evidence="7">Activator of cell division through the inhibition of FtsZ GTPase activity, therefore promoting FtsZ assembly into bundles of protofilaments necessary for the formation of the division Z ring. It is recruited early at mid-cell but it is not essential for cell division.</text>
</comment>
<dbReference type="GO" id="GO:0043093">
    <property type="term" value="P:FtsZ-dependent cytokinesis"/>
    <property type="evidence" value="ECO:0007669"/>
    <property type="project" value="TreeGrafter"/>
</dbReference>
<dbReference type="GO" id="GO:0000917">
    <property type="term" value="P:division septum assembly"/>
    <property type="evidence" value="ECO:0007669"/>
    <property type="project" value="UniProtKB-KW"/>
</dbReference>
<keyword evidence="3" id="KW-0963">Cytoplasm</keyword>
<evidence type="ECO:0000256" key="6">
    <source>
        <dbReference type="ARBA" id="ARBA00023306"/>
    </source>
</evidence>